<gene>
    <name evidence="3" type="ORF">M0G41_06395</name>
</gene>
<sequence>MDAITERTGARRREPQWVPLGVTARDAVQVRRRFVLLGLLALVMGTAGAQTLRPLDRVMQVTGGWQHTCVLTVDGAVKCWGSNLEGQVGDGGELDQLTAVDVVGLESGVLAISAGLRHTCALIDDGSVRCWGRNDNGQLGDNTLEDRRTPVTVQGLPEAAISVSAGRESSCVIGMSNTAYCWGDNAFGQLGNGDFTDQPLPVAVSGLGASVTALSNHDSLHACAIAAGAVFCWGRNDNGQVGDNSTTNRNAPVLVSGLTSGFDQVDVGAFHSCARFVGSGLKCWGRNLFGQLGDGNTVLTQPTPVTVSGFSTDPQQIALGHDHSCALLDGGGVRCWGLNDSRFQGGTGSSGNSTIPVDVSGLTSGVSSIGVGHNHGCAKLPDGTLQCWGENNFGMLGDGTTTNASSPVQVLAYVPERDVAPLTPAGNGDSRSAVPDGAGRFIVFESAAANLTMQADGNGASDIFRIDTQADPPVTVRVSLDDAEGEIDGASIEPSVSADGQLVVFVAPDAGVGKLSGESKQAAALRQKGSGFGVFLRNMLTGSTRRVGDALPGGTGTTPVIAPGAGAVVFTGLPIPGQGEPSQPNVFRIPLSPVTGGEYEPDTVNLRCVSCKAVTSMGLDTPGNADGDSGAPVVSGDGRLVAWETRAKNLLSGAPSPCTAPQTSSIMMRNMLTGVSRRVSQPIGFSASSCGMQGSRKPSLDWAGLNLAFESDEALVPGVTGLQDEVFALPVGTSTGSPEWVSRGSTGSVGNGGSGRPALSGDGRVVTFVSSASDLDTRSNDNNGVADIHARVLGGGAIRRLSLGVSGAQADAAQNAPRFDYNAKVLAFDSSAGNLVENDLNAAADVFRRALPATVSLISANGFE</sequence>
<dbReference type="PROSITE" id="PS50012">
    <property type="entry name" value="RCC1_3"/>
    <property type="match status" value="5"/>
</dbReference>
<organism evidence="3 4">
    <name type="scientific">Pseudomarimonas salicorniae</name>
    <dbReference type="NCBI Taxonomy" id="2933270"/>
    <lineage>
        <taxon>Bacteria</taxon>
        <taxon>Pseudomonadati</taxon>
        <taxon>Pseudomonadota</taxon>
        <taxon>Gammaproteobacteria</taxon>
        <taxon>Lysobacterales</taxon>
        <taxon>Lysobacteraceae</taxon>
        <taxon>Pseudomarimonas</taxon>
    </lineage>
</organism>
<evidence type="ECO:0000313" key="3">
    <source>
        <dbReference type="EMBL" id="MCK7593295.1"/>
    </source>
</evidence>
<comment type="caution">
    <text evidence="3">The sequence shown here is derived from an EMBL/GenBank/DDBJ whole genome shotgun (WGS) entry which is preliminary data.</text>
</comment>
<name>A0ABT0GGZ0_9GAMM</name>
<evidence type="ECO:0000256" key="1">
    <source>
        <dbReference type="SAM" id="MobiDB-lite"/>
    </source>
</evidence>
<protein>
    <recommendedName>
        <fullName evidence="5">Alpha-tubulin suppressor</fullName>
    </recommendedName>
</protein>
<dbReference type="RefSeq" id="WP_248206637.1">
    <property type="nucleotide sequence ID" value="NZ_JALNMH010000004.1"/>
</dbReference>
<proteinExistence type="predicted"/>
<dbReference type="Proteomes" id="UP001431449">
    <property type="component" value="Unassembled WGS sequence"/>
</dbReference>
<keyword evidence="4" id="KW-1185">Reference proteome</keyword>
<dbReference type="PANTHER" id="PTHR45982:SF1">
    <property type="entry name" value="REGULATOR OF CHROMOSOME CONDENSATION"/>
    <property type="match status" value="1"/>
</dbReference>
<reference evidence="3" key="1">
    <citation type="submission" date="2022-04" db="EMBL/GenBank/DDBJ databases">
        <title>Lysobacter sp. CAU 1642 isolated from sea sand.</title>
        <authorList>
            <person name="Kim W."/>
        </authorList>
    </citation>
    <scope>NUCLEOTIDE SEQUENCE</scope>
    <source>
        <strain evidence="3">CAU 1642</strain>
    </source>
</reference>
<dbReference type="InterPro" id="IPR000408">
    <property type="entry name" value="Reg_chr_condens"/>
</dbReference>
<dbReference type="PANTHER" id="PTHR45982">
    <property type="entry name" value="REGULATOR OF CHROMOSOME CONDENSATION"/>
    <property type="match status" value="1"/>
</dbReference>
<dbReference type="InterPro" id="IPR009091">
    <property type="entry name" value="RCC1/BLIP-II"/>
</dbReference>
<keyword evidence="2" id="KW-1133">Transmembrane helix</keyword>
<evidence type="ECO:0000313" key="4">
    <source>
        <dbReference type="Proteomes" id="UP001431449"/>
    </source>
</evidence>
<dbReference type="Pfam" id="PF00415">
    <property type="entry name" value="RCC1"/>
    <property type="match status" value="3"/>
</dbReference>
<keyword evidence="2" id="KW-0812">Transmembrane</keyword>
<feature type="region of interest" description="Disordered" evidence="1">
    <location>
        <begin position="737"/>
        <end position="757"/>
    </location>
</feature>
<dbReference type="EMBL" id="JALNMH010000004">
    <property type="protein sequence ID" value="MCK7593295.1"/>
    <property type="molecule type" value="Genomic_DNA"/>
</dbReference>
<feature type="transmembrane region" description="Helical" evidence="2">
    <location>
        <begin position="34"/>
        <end position="52"/>
    </location>
</feature>
<dbReference type="PRINTS" id="PR00633">
    <property type="entry name" value="RCCNDNSATION"/>
</dbReference>
<dbReference type="SUPFAM" id="SSF50985">
    <property type="entry name" value="RCC1/BLIP-II"/>
    <property type="match status" value="1"/>
</dbReference>
<dbReference type="InterPro" id="IPR051553">
    <property type="entry name" value="Ran_GTPase-activating"/>
</dbReference>
<evidence type="ECO:0000256" key="2">
    <source>
        <dbReference type="SAM" id="Phobius"/>
    </source>
</evidence>
<dbReference type="Gene3D" id="2.130.10.30">
    <property type="entry name" value="Regulator of chromosome condensation 1/beta-lactamase-inhibitor protein II"/>
    <property type="match status" value="2"/>
</dbReference>
<keyword evidence="2" id="KW-0472">Membrane</keyword>
<dbReference type="Pfam" id="PF13540">
    <property type="entry name" value="RCC1_2"/>
    <property type="match status" value="3"/>
</dbReference>
<evidence type="ECO:0008006" key="5">
    <source>
        <dbReference type="Google" id="ProtNLM"/>
    </source>
</evidence>
<accession>A0ABT0GGZ0</accession>